<evidence type="ECO:0000256" key="1">
    <source>
        <dbReference type="ARBA" id="ARBA00023015"/>
    </source>
</evidence>
<comment type="caution">
    <text evidence="5">The sequence shown here is derived from an EMBL/GenBank/DDBJ whole genome shotgun (WGS) entry which is preliminary data.</text>
</comment>
<evidence type="ECO:0000256" key="3">
    <source>
        <dbReference type="ARBA" id="ARBA00023163"/>
    </source>
</evidence>
<dbReference type="Gene3D" id="1.10.10.60">
    <property type="entry name" value="Homeodomain-like"/>
    <property type="match status" value="1"/>
</dbReference>
<dbReference type="InterPro" id="IPR035418">
    <property type="entry name" value="AraC-bd_2"/>
</dbReference>
<dbReference type="SUPFAM" id="SSF51215">
    <property type="entry name" value="Regulatory protein AraC"/>
    <property type="match status" value="1"/>
</dbReference>
<protein>
    <recommendedName>
        <fullName evidence="4">HTH araC/xylS-type domain-containing protein</fullName>
    </recommendedName>
</protein>
<dbReference type="SUPFAM" id="SSF46689">
    <property type="entry name" value="Homeodomain-like"/>
    <property type="match status" value="1"/>
</dbReference>
<dbReference type="OrthoDB" id="9178898at2"/>
<dbReference type="Pfam" id="PF12833">
    <property type="entry name" value="HTH_18"/>
    <property type="match status" value="1"/>
</dbReference>
<dbReference type="GO" id="GO:0003700">
    <property type="term" value="F:DNA-binding transcription factor activity"/>
    <property type="evidence" value="ECO:0007669"/>
    <property type="project" value="InterPro"/>
</dbReference>
<proteinExistence type="predicted"/>
<dbReference type="PANTHER" id="PTHR43280:SF2">
    <property type="entry name" value="HTH-TYPE TRANSCRIPTIONAL REGULATOR EXSA"/>
    <property type="match status" value="1"/>
</dbReference>
<evidence type="ECO:0000256" key="2">
    <source>
        <dbReference type="ARBA" id="ARBA00023125"/>
    </source>
</evidence>
<dbReference type="InterPro" id="IPR037923">
    <property type="entry name" value="HTH-like"/>
</dbReference>
<keyword evidence="1" id="KW-0805">Transcription regulation</keyword>
<dbReference type="InterPro" id="IPR020449">
    <property type="entry name" value="Tscrpt_reg_AraC-type_HTH"/>
</dbReference>
<reference evidence="5 6" key="1">
    <citation type="submission" date="2017-08" db="EMBL/GenBank/DDBJ databases">
        <title>Pusillimonas indicus sp. nov., a member of the family Alcaligenaceae isolated from surface seawater.</title>
        <authorList>
            <person name="Li J."/>
        </authorList>
    </citation>
    <scope>NUCLEOTIDE SEQUENCE [LARGE SCALE GENOMIC DNA]</scope>
    <source>
        <strain evidence="5 6">L52-1-41</strain>
    </source>
</reference>
<dbReference type="GO" id="GO:0043565">
    <property type="term" value="F:sequence-specific DNA binding"/>
    <property type="evidence" value="ECO:0007669"/>
    <property type="project" value="InterPro"/>
</dbReference>
<dbReference type="EMBL" id="NQYH01000029">
    <property type="protein sequence ID" value="RIY38789.1"/>
    <property type="molecule type" value="Genomic_DNA"/>
</dbReference>
<evidence type="ECO:0000313" key="5">
    <source>
        <dbReference type="EMBL" id="RIY38789.1"/>
    </source>
</evidence>
<dbReference type="AlphaFoldDB" id="A0A3A1YNH9"/>
<dbReference type="PRINTS" id="PR00032">
    <property type="entry name" value="HTHARAC"/>
</dbReference>
<name>A0A3A1YNH9_9BURK</name>
<dbReference type="RefSeq" id="WP_119517121.1">
    <property type="nucleotide sequence ID" value="NZ_NQYH01000029.1"/>
</dbReference>
<dbReference type="Proteomes" id="UP000266206">
    <property type="component" value="Unassembled WGS sequence"/>
</dbReference>
<keyword evidence="3" id="KW-0804">Transcription</keyword>
<dbReference type="PROSITE" id="PS01124">
    <property type="entry name" value="HTH_ARAC_FAMILY_2"/>
    <property type="match status" value="1"/>
</dbReference>
<dbReference type="SMART" id="SM00342">
    <property type="entry name" value="HTH_ARAC"/>
    <property type="match status" value="1"/>
</dbReference>
<feature type="domain" description="HTH araC/xylS-type" evidence="4">
    <location>
        <begin position="206"/>
        <end position="307"/>
    </location>
</feature>
<gene>
    <name evidence="5" type="ORF">CJP73_16265</name>
</gene>
<evidence type="ECO:0000259" key="4">
    <source>
        <dbReference type="PROSITE" id="PS01124"/>
    </source>
</evidence>
<organism evidence="5 6">
    <name type="scientific">Neopusillimonas maritima</name>
    <dbReference type="NCBI Taxonomy" id="2026239"/>
    <lineage>
        <taxon>Bacteria</taxon>
        <taxon>Pseudomonadati</taxon>
        <taxon>Pseudomonadota</taxon>
        <taxon>Betaproteobacteria</taxon>
        <taxon>Burkholderiales</taxon>
        <taxon>Alcaligenaceae</taxon>
        <taxon>Neopusillimonas</taxon>
    </lineage>
</organism>
<keyword evidence="2" id="KW-0238">DNA-binding</keyword>
<dbReference type="InterPro" id="IPR018060">
    <property type="entry name" value="HTH_AraC"/>
</dbReference>
<accession>A0A3A1YNH9</accession>
<evidence type="ECO:0000313" key="6">
    <source>
        <dbReference type="Proteomes" id="UP000266206"/>
    </source>
</evidence>
<sequence length="311" mass="35013">MKIDEKYLACNPVVFQQEMEKMFAVGLEVRSPDQQPFAAKVSAYRGRNLRFAALRFSPHSTSSLMIGQRSGRLLVTLQKEGVALVQQDGRESRIEAGDIFMIDPSRPFYIETGEILTHSVYIEPEALRSLVPEWDEHTARAINGRAGTGALFSGMLDSVFSLASTLDEDTADRISDSLPYVLSAAMSSLVKDTACSPSRLKQLHRQRILRYIRENLRNGELTAKSIADSVGLSTRYVYELFANEDESLMKKVWAMRLERCKNDISSSVQASRSIGEVAYYWGFNDVAHFSRAFKQRYGLSPRDYRIGAKPS</sequence>
<dbReference type="Pfam" id="PF14525">
    <property type="entry name" value="AraC_binding_2"/>
    <property type="match status" value="1"/>
</dbReference>
<dbReference type="InterPro" id="IPR009057">
    <property type="entry name" value="Homeodomain-like_sf"/>
</dbReference>
<dbReference type="PANTHER" id="PTHR43280">
    <property type="entry name" value="ARAC-FAMILY TRANSCRIPTIONAL REGULATOR"/>
    <property type="match status" value="1"/>
</dbReference>